<keyword evidence="3" id="KW-1185">Reference proteome</keyword>
<reference evidence="2 3" key="1">
    <citation type="submission" date="2024-04" db="EMBL/GenBank/DDBJ databases">
        <title>Bacillus oryzaecorticis sp. nov., a moderately halophilic bacterium isolated from rice husks.</title>
        <authorList>
            <person name="Zhu H.-S."/>
        </authorList>
    </citation>
    <scope>NUCLEOTIDE SEQUENCE [LARGE SCALE GENOMIC DNA]</scope>
    <source>
        <strain evidence="2 3">ZC255</strain>
    </source>
</reference>
<proteinExistence type="predicted"/>
<gene>
    <name evidence="2" type="ORF">AAEO50_12980</name>
</gene>
<dbReference type="RefSeq" id="WP_341984263.1">
    <property type="nucleotide sequence ID" value="NZ_JBBYAF010000024.1"/>
</dbReference>
<dbReference type="EMBL" id="JBBYAF010000024">
    <property type="protein sequence ID" value="MEL3973194.1"/>
    <property type="molecule type" value="Genomic_DNA"/>
</dbReference>
<dbReference type="InterPro" id="IPR001646">
    <property type="entry name" value="5peptide_repeat"/>
</dbReference>
<dbReference type="Gene3D" id="2.160.20.80">
    <property type="entry name" value="E3 ubiquitin-protein ligase SopA"/>
    <property type="match status" value="1"/>
</dbReference>
<name>A0ABU9KAS0_9BACI</name>
<comment type="caution">
    <text evidence="2">The sequence shown here is derived from an EMBL/GenBank/DDBJ whole genome shotgun (WGS) entry which is preliminary data.</text>
</comment>
<evidence type="ECO:0000313" key="2">
    <source>
        <dbReference type="EMBL" id="MEL3973194.1"/>
    </source>
</evidence>
<dbReference type="PANTHER" id="PTHR47485">
    <property type="entry name" value="THYLAKOID LUMENAL 17.4 KDA PROTEIN, CHLOROPLASTIC"/>
    <property type="match status" value="1"/>
</dbReference>
<dbReference type="Pfam" id="PF13599">
    <property type="entry name" value="Pentapeptide_4"/>
    <property type="match status" value="1"/>
</dbReference>
<dbReference type="PANTHER" id="PTHR47485:SF1">
    <property type="entry name" value="THYLAKOID LUMENAL 17.4 KDA PROTEIN, CHLOROPLASTIC"/>
    <property type="match status" value="1"/>
</dbReference>
<keyword evidence="1" id="KW-0677">Repeat</keyword>
<evidence type="ECO:0000256" key="1">
    <source>
        <dbReference type="ARBA" id="ARBA00022737"/>
    </source>
</evidence>
<dbReference type="SUPFAM" id="SSF141571">
    <property type="entry name" value="Pentapeptide repeat-like"/>
    <property type="match status" value="1"/>
</dbReference>
<sequence length="215" mass="24597">MTKTFKIEKPKIHSDLQQAQFEDIYFDEDPMLSDCEVKHAFVEGEELNKLVLSRVSFKGVRLLNSSFRRADVTDAVFDNCDLSNTRFEEGILHRVHFKDCKLLGLDLSQANLKNVTFDNCILNISSFIDAKLKQVLFEKSTLHTANFYDCRLEKTTFDQCDLDDIDFTVTNLNGIDISSSFFERIRVEAENLRGCIVSPQQAVSFASVFGLKVKE</sequence>
<accession>A0ABU9KAS0</accession>
<organism evidence="2 3">
    <name type="scientific">Rossellomorea oryzaecorticis</name>
    <dbReference type="NCBI Taxonomy" id="1396505"/>
    <lineage>
        <taxon>Bacteria</taxon>
        <taxon>Bacillati</taxon>
        <taxon>Bacillota</taxon>
        <taxon>Bacilli</taxon>
        <taxon>Bacillales</taxon>
        <taxon>Bacillaceae</taxon>
        <taxon>Rossellomorea</taxon>
    </lineage>
</organism>
<protein>
    <submittedName>
        <fullName evidence="2">Pentapeptide repeat-containing protein</fullName>
    </submittedName>
</protein>
<dbReference type="Proteomes" id="UP001389717">
    <property type="component" value="Unassembled WGS sequence"/>
</dbReference>
<evidence type="ECO:0000313" key="3">
    <source>
        <dbReference type="Proteomes" id="UP001389717"/>
    </source>
</evidence>